<comment type="caution">
    <text evidence="1">The sequence shown here is derived from an EMBL/GenBank/DDBJ whole genome shotgun (WGS) entry which is preliminary data.</text>
</comment>
<evidence type="ECO:0000313" key="1">
    <source>
        <dbReference type="EMBL" id="PKC09007.1"/>
    </source>
</evidence>
<dbReference type="Proteomes" id="UP000232722">
    <property type="component" value="Unassembled WGS sequence"/>
</dbReference>
<organism evidence="1 2">
    <name type="scientific">Rhizophagus irregularis</name>
    <dbReference type="NCBI Taxonomy" id="588596"/>
    <lineage>
        <taxon>Eukaryota</taxon>
        <taxon>Fungi</taxon>
        <taxon>Fungi incertae sedis</taxon>
        <taxon>Mucoromycota</taxon>
        <taxon>Glomeromycotina</taxon>
        <taxon>Glomeromycetes</taxon>
        <taxon>Glomerales</taxon>
        <taxon>Glomeraceae</taxon>
        <taxon>Rhizophagus</taxon>
    </lineage>
</organism>
<evidence type="ECO:0000313" key="2">
    <source>
        <dbReference type="Proteomes" id="UP000232722"/>
    </source>
</evidence>
<accession>A0A2I1EYL9</accession>
<protein>
    <submittedName>
        <fullName evidence="1">Uncharacterized protein</fullName>
    </submittedName>
</protein>
<dbReference type="VEuPathDB" id="FungiDB:FUN_003604"/>
<dbReference type="OrthoDB" id="2427290at2759"/>
<reference evidence="1 2" key="1">
    <citation type="submission" date="2016-04" db="EMBL/GenBank/DDBJ databases">
        <title>Genome analyses suggest a sexual origin of heterokaryosis in a supposedly ancient asexual fungus.</title>
        <authorList>
            <person name="Ropars J."/>
            <person name="Sedzielewska K."/>
            <person name="Noel J."/>
            <person name="Charron P."/>
            <person name="Farinelli L."/>
            <person name="Marton T."/>
            <person name="Kruger M."/>
            <person name="Pelin A."/>
            <person name="Brachmann A."/>
            <person name="Corradi N."/>
        </authorList>
    </citation>
    <scope>NUCLEOTIDE SEQUENCE [LARGE SCALE GENOMIC DNA]</scope>
    <source>
        <strain evidence="1 2">A5</strain>
    </source>
</reference>
<gene>
    <name evidence="1" type="ORF">RhiirA5_416219</name>
</gene>
<dbReference type="AlphaFoldDB" id="A0A2I1EYL9"/>
<reference evidence="1 2" key="2">
    <citation type="submission" date="2017-09" db="EMBL/GenBank/DDBJ databases">
        <title>Extensive intraspecific genome diversity in a model arbuscular mycorrhizal fungus.</title>
        <authorList>
            <person name="Chen E.C."/>
            <person name="Morin E."/>
            <person name="Beaudet D."/>
            <person name="Noel J."/>
            <person name="Ndikumana S."/>
            <person name="Charron P."/>
            <person name="St-Onge C."/>
            <person name="Giorgi J."/>
            <person name="Grigoriev I.V."/>
            <person name="Roux C."/>
            <person name="Martin F.M."/>
            <person name="Corradi N."/>
        </authorList>
    </citation>
    <scope>NUCLEOTIDE SEQUENCE [LARGE SCALE GENOMIC DNA]</scope>
    <source>
        <strain evidence="1 2">A5</strain>
    </source>
</reference>
<name>A0A2I1EYL9_9GLOM</name>
<dbReference type="EMBL" id="LLXJ01000497">
    <property type="protein sequence ID" value="PKC09007.1"/>
    <property type="molecule type" value="Genomic_DNA"/>
</dbReference>
<proteinExistence type="predicted"/>
<dbReference type="VEuPathDB" id="FungiDB:RhiirFUN_020847"/>
<sequence length="225" mass="25941">MQVEYSNKVFLPCIAHQMNLIVREISSVYQQTSTKAVKINSYYFCFNSILKTEAALKILATKFVPERLEVDFWDLAKGDTSELSQFALYLYGICVNLASVERLWLNMGFLHSKRQNRLNISIEKSEKLYKKNHIATPIQPYKTSDSEENGYSDIEEYNDNDIIQVSDKDDTHLRILKRFRQATLYSSTTYMVGEENIDHSDSNETGPNFIAVDRTIHSADDLLAK</sequence>